<name>A0A077WVL2_9FUNG</name>
<dbReference type="GO" id="GO:0010387">
    <property type="term" value="P:COP9 signalosome assembly"/>
    <property type="evidence" value="ECO:0007669"/>
    <property type="project" value="InterPro"/>
</dbReference>
<dbReference type="Pfam" id="PF18392">
    <property type="entry name" value="CSN7a_helixI"/>
    <property type="match status" value="1"/>
</dbReference>
<dbReference type="PANTHER" id="PTHR15350">
    <property type="entry name" value="COP9 SIGNALOSOME COMPLEX SUBUNIT 7/DENDRITIC CELL PROTEIN GA17"/>
    <property type="match status" value="1"/>
</dbReference>
<evidence type="ECO:0000256" key="3">
    <source>
        <dbReference type="ARBA" id="ARBA00008482"/>
    </source>
</evidence>
<evidence type="ECO:0000256" key="5">
    <source>
        <dbReference type="ARBA" id="ARBA00022790"/>
    </source>
</evidence>
<organism evidence="9">
    <name type="scientific">Lichtheimia ramosa</name>
    <dbReference type="NCBI Taxonomy" id="688394"/>
    <lineage>
        <taxon>Eukaryota</taxon>
        <taxon>Fungi</taxon>
        <taxon>Fungi incertae sedis</taxon>
        <taxon>Mucoromycota</taxon>
        <taxon>Mucoromycotina</taxon>
        <taxon>Mucoromycetes</taxon>
        <taxon>Mucorales</taxon>
        <taxon>Lichtheimiaceae</taxon>
        <taxon>Lichtheimia</taxon>
    </lineage>
</organism>
<dbReference type="EMBL" id="LK023341">
    <property type="protein sequence ID" value="CDS10787.1"/>
    <property type="molecule type" value="Genomic_DNA"/>
</dbReference>
<feature type="region of interest" description="Disordered" evidence="7">
    <location>
        <begin position="220"/>
        <end position="275"/>
    </location>
</feature>
<keyword evidence="6" id="KW-0539">Nucleus</keyword>
<sequence>MSDLSTSYKLQPFLLLSKSVKGSANAKLISDALAAPGVYVFSELAQAPNVLEASTLPEVAPYYALLKIFLYGTYKDYIAQEQQLPQLNPIQKAKLKHLSIVSLSETSRTLQYTLLQEYLDIPNVRELEDLIIDTFYQGIIVGKLDQRSQQLLVETTMGRDVLPEQLDRTMQALEDWSTQTRLVLESIDNQIRDANEALKNNQSEREEYENQVEQVRRSIRARKDNMEDVSSSSSPSDAANSNVRGRHQPMAIYGEEDASGRAKKRGVKRFMVGRP</sequence>
<dbReference type="InterPro" id="IPR041481">
    <property type="entry name" value="CSN7_helixI"/>
</dbReference>
<dbReference type="GO" id="GO:0005737">
    <property type="term" value="C:cytoplasm"/>
    <property type="evidence" value="ECO:0007669"/>
    <property type="project" value="UniProtKB-SubCell"/>
</dbReference>
<evidence type="ECO:0000256" key="6">
    <source>
        <dbReference type="ARBA" id="ARBA00023242"/>
    </source>
</evidence>
<accession>A0A077WVL2</accession>
<dbReference type="PROSITE" id="PS50250">
    <property type="entry name" value="PCI"/>
    <property type="match status" value="1"/>
</dbReference>
<evidence type="ECO:0000256" key="2">
    <source>
        <dbReference type="ARBA" id="ARBA00004496"/>
    </source>
</evidence>
<feature type="domain" description="PCI" evidence="8">
    <location>
        <begin position="1"/>
        <end position="158"/>
    </location>
</feature>
<gene>
    <name evidence="9" type="ORF">LRAMOSA11273</name>
</gene>
<evidence type="ECO:0000256" key="7">
    <source>
        <dbReference type="SAM" id="MobiDB-lite"/>
    </source>
</evidence>
<evidence type="ECO:0000256" key="1">
    <source>
        <dbReference type="ARBA" id="ARBA00004123"/>
    </source>
</evidence>
<dbReference type="PANTHER" id="PTHR15350:SF5">
    <property type="entry name" value="COP9 SIGNALOSOME COMPLEX SUBUNIT 7"/>
    <property type="match status" value="1"/>
</dbReference>
<dbReference type="InterPro" id="IPR000717">
    <property type="entry name" value="PCI_dom"/>
</dbReference>
<evidence type="ECO:0000256" key="4">
    <source>
        <dbReference type="ARBA" id="ARBA00022490"/>
    </source>
</evidence>
<keyword evidence="4" id="KW-0963">Cytoplasm</keyword>
<dbReference type="InterPro" id="IPR045237">
    <property type="entry name" value="COPS7/eIF3m"/>
</dbReference>
<comment type="similarity">
    <text evidence="3">Belongs to the CSN7/EIF3M family. CSN7 subfamily.</text>
</comment>
<evidence type="ECO:0000259" key="8">
    <source>
        <dbReference type="PROSITE" id="PS50250"/>
    </source>
</evidence>
<proteinExistence type="inferred from homology"/>
<reference evidence="9" key="1">
    <citation type="journal article" date="2014" name="Genome Announc.">
        <title>De novo whole-genome sequence and genome annotation of Lichtheimia ramosa.</title>
        <authorList>
            <person name="Linde J."/>
            <person name="Schwartze V."/>
            <person name="Binder U."/>
            <person name="Lass-Florl C."/>
            <person name="Voigt K."/>
            <person name="Horn F."/>
        </authorList>
    </citation>
    <scope>NUCLEOTIDE SEQUENCE</scope>
    <source>
        <strain evidence="9">JMRC FSU:6197</strain>
    </source>
</reference>
<dbReference type="GO" id="GO:0008180">
    <property type="term" value="C:COP9 signalosome"/>
    <property type="evidence" value="ECO:0007669"/>
    <property type="project" value="UniProtKB-KW"/>
</dbReference>
<evidence type="ECO:0000313" key="9">
    <source>
        <dbReference type="EMBL" id="CDS10787.1"/>
    </source>
</evidence>
<dbReference type="Pfam" id="PF22061">
    <property type="entry name" value="CSN7_HB_subdom"/>
    <property type="match status" value="1"/>
</dbReference>
<dbReference type="OrthoDB" id="10265275at2759"/>
<keyword evidence="5" id="KW-0736">Signalosome</keyword>
<dbReference type="AlphaFoldDB" id="A0A077WVL2"/>
<feature type="compositionally biased region" description="Low complexity" evidence="7">
    <location>
        <begin position="228"/>
        <end position="243"/>
    </location>
</feature>
<comment type="subcellular location">
    <subcellularLocation>
        <location evidence="2">Cytoplasm</location>
    </subcellularLocation>
    <subcellularLocation>
        <location evidence="1">Nucleus</location>
    </subcellularLocation>
</comment>
<protein>
    <recommendedName>
        <fullName evidence="8">PCI domain-containing protein</fullName>
    </recommendedName>
</protein>
<dbReference type="Pfam" id="PF01399">
    <property type="entry name" value="PCI"/>
    <property type="match status" value="1"/>
</dbReference>
<dbReference type="SMART" id="SM00088">
    <property type="entry name" value="PINT"/>
    <property type="match status" value="1"/>
</dbReference>